<name>A0A329URM3_9FIRM</name>
<organism evidence="1 2">
    <name type="scientific">Faecalibacterium prausnitzii</name>
    <dbReference type="NCBI Taxonomy" id="853"/>
    <lineage>
        <taxon>Bacteria</taxon>
        <taxon>Bacillati</taxon>
        <taxon>Bacillota</taxon>
        <taxon>Clostridia</taxon>
        <taxon>Eubacteriales</taxon>
        <taxon>Oscillospiraceae</taxon>
        <taxon>Faecalibacterium</taxon>
    </lineage>
</organism>
<sequence>MDRKLLDYLPPVLREVLEFQAINAANEPEISIAWDALALVLANQFLDTATASGVAVWERELNIRPKDTDTLEVRKARIKALWNLELPYTLPWLKNWLTGLCGELGHEESIVDYTINIQLDYTVLPDADALAAEILDMLLMVRPANMRVLMTSFLQSYGTITCGVYTEYEDEVNIWPMMVHEMESTGKSIAVGALEYHNTVEIYPQE</sequence>
<proteinExistence type="predicted"/>
<evidence type="ECO:0000313" key="1">
    <source>
        <dbReference type="EMBL" id="RAW66443.1"/>
    </source>
</evidence>
<dbReference type="EMBL" id="PRLF01000003">
    <property type="protein sequence ID" value="RAW66443.1"/>
    <property type="molecule type" value="Genomic_DNA"/>
</dbReference>
<comment type="caution">
    <text evidence="1">The sequence shown here is derived from an EMBL/GenBank/DDBJ whole genome shotgun (WGS) entry which is preliminary data.</text>
</comment>
<dbReference type="Pfam" id="PF10076">
    <property type="entry name" value="Phage_Mu_Gp48"/>
    <property type="match status" value="1"/>
</dbReference>
<dbReference type="InterPro" id="IPR018755">
    <property type="entry name" value="Phage_Mu_Gp48"/>
</dbReference>
<evidence type="ECO:0000313" key="2">
    <source>
        <dbReference type="Proteomes" id="UP000250550"/>
    </source>
</evidence>
<dbReference type="Proteomes" id="UP000250550">
    <property type="component" value="Unassembled WGS sequence"/>
</dbReference>
<dbReference type="AlphaFoldDB" id="A0A329URM3"/>
<reference evidence="1 2" key="1">
    <citation type="submission" date="2018-02" db="EMBL/GenBank/DDBJ databases">
        <title>Complete genome sequencing of Faecalibacterium prausnitzii strains isolated from the human gut.</title>
        <authorList>
            <person name="Fitzgerald B.C."/>
            <person name="Shkoporov A.N."/>
            <person name="Ross P.R."/>
            <person name="Hill C."/>
        </authorList>
    </citation>
    <scope>NUCLEOTIDE SEQUENCE [LARGE SCALE GENOMIC DNA]</scope>
    <source>
        <strain evidence="1 2">APC924/119</strain>
    </source>
</reference>
<gene>
    <name evidence="1" type="ORF">C4N21_03815</name>
</gene>
<accession>A0A329URM3</accession>
<dbReference type="RefSeq" id="WP_112121045.1">
    <property type="nucleotide sequence ID" value="NZ_PRLF01000003.1"/>
</dbReference>
<evidence type="ECO:0008006" key="3">
    <source>
        <dbReference type="Google" id="ProtNLM"/>
    </source>
</evidence>
<protein>
    <recommendedName>
        <fullName evidence="3">DUF2313 domain-containing protein</fullName>
    </recommendedName>
</protein>